<keyword evidence="6" id="KW-0573">Peptidoglycan synthesis</keyword>
<name>A0A2M8Q7Y9_9CHLR</name>
<feature type="non-terminal residue" evidence="12">
    <location>
        <position position="176"/>
    </location>
</feature>
<dbReference type="SUPFAM" id="SSF56601">
    <property type="entry name" value="beta-lactamase/transpeptidase-like"/>
    <property type="match status" value="1"/>
</dbReference>
<dbReference type="EC" id="2.4.99.28" evidence="9"/>
<dbReference type="Proteomes" id="UP000230790">
    <property type="component" value="Unassembled WGS sequence"/>
</dbReference>
<keyword evidence="7" id="KW-0472">Membrane</keyword>
<dbReference type="GO" id="GO:0009252">
    <property type="term" value="P:peptidoglycan biosynthetic process"/>
    <property type="evidence" value="ECO:0007669"/>
    <property type="project" value="UniProtKB-KW"/>
</dbReference>
<dbReference type="AlphaFoldDB" id="A0A2M8Q7Y9"/>
<organism evidence="12 13">
    <name type="scientific">Candidatus Thermofonsia Clade 3 bacterium</name>
    <dbReference type="NCBI Taxonomy" id="2364212"/>
    <lineage>
        <taxon>Bacteria</taxon>
        <taxon>Bacillati</taxon>
        <taxon>Chloroflexota</taxon>
        <taxon>Candidatus Thermofontia</taxon>
        <taxon>Candidatus Thermofonsia Clade 3</taxon>
    </lineage>
</organism>
<dbReference type="GO" id="GO:0008955">
    <property type="term" value="F:peptidoglycan glycosyltransferase activity"/>
    <property type="evidence" value="ECO:0007669"/>
    <property type="project" value="UniProtKB-EC"/>
</dbReference>
<comment type="subcellular location">
    <subcellularLocation>
        <location evidence="1">Membrane</location>
    </subcellularLocation>
</comment>
<evidence type="ECO:0000256" key="2">
    <source>
        <dbReference type="ARBA" id="ARBA00022475"/>
    </source>
</evidence>
<evidence type="ECO:0000313" key="13">
    <source>
        <dbReference type="Proteomes" id="UP000230790"/>
    </source>
</evidence>
<keyword evidence="8" id="KW-0961">Cell wall biogenesis/degradation</keyword>
<keyword evidence="4" id="KW-0808">Transferase</keyword>
<reference evidence="12 13" key="1">
    <citation type="submission" date="2017-11" db="EMBL/GenBank/DDBJ databases">
        <title>Evolution of Phototrophy in the Chloroflexi Phylum Driven by Horizontal Gene Transfer.</title>
        <authorList>
            <person name="Ward L.M."/>
            <person name="Hemp J."/>
            <person name="Shih P.M."/>
            <person name="Mcglynn S.E."/>
            <person name="Fischer W."/>
        </authorList>
    </citation>
    <scope>NUCLEOTIDE SEQUENCE [LARGE SCALE GENOMIC DNA]</scope>
    <source>
        <strain evidence="12">JP3_7</strain>
    </source>
</reference>
<comment type="catalytic activity">
    <reaction evidence="10">
        <text>[GlcNAc-(1-&gt;4)-Mur2Ac(oyl-L-Ala-gamma-D-Glu-L-Lys-D-Ala-D-Ala)](n)-di-trans,octa-cis-undecaprenyl diphosphate + beta-D-GlcNAc-(1-&gt;4)-Mur2Ac(oyl-L-Ala-gamma-D-Glu-L-Lys-D-Ala-D-Ala)-di-trans,octa-cis-undecaprenyl diphosphate = [GlcNAc-(1-&gt;4)-Mur2Ac(oyl-L-Ala-gamma-D-Glu-L-Lys-D-Ala-D-Ala)](n+1)-di-trans,octa-cis-undecaprenyl diphosphate + di-trans,octa-cis-undecaprenyl diphosphate + H(+)</text>
        <dbReference type="Rhea" id="RHEA:23708"/>
        <dbReference type="Rhea" id="RHEA-COMP:9602"/>
        <dbReference type="Rhea" id="RHEA-COMP:9603"/>
        <dbReference type="ChEBI" id="CHEBI:15378"/>
        <dbReference type="ChEBI" id="CHEBI:58405"/>
        <dbReference type="ChEBI" id="CHEBI:60033"/>
        <dbReference type="ChEBI" id="CHEBI:78435"/>
        <dbReference type="EC" id="2.4.99.28"/>
    </reaction>
</comment>
<evidence type="ECO:0000256" key="1">
    <source>
        <dbReference type="ARBA" id="ARBA00004370"/>
    </source>
</evidence>
<evidence type="ECO:0000256" key="9">
    <source>
        <dbReference type="ARBA" id="ARBA00044770"/>
    </source>
</evidence>
<dbReference type="GO" id="GO:0008360">
    <property type="term" value="P:regulation of cell shape"/>
    <property type="evidence" value="ECO:0007669"/>
    <property type="project" value="UniProtKB-KW"/>
</dbReference>
<evidence type="ECO:0000256" key="6">
    <source>
        <dbReference type="ARBA" id="ARBA00022984"/>
    </source>
</evidence>
<evidence type="ECO:0000256" key="5">
    <source>
        <dbReference type="ARBA" id="ARBA00022960"/>
    </source>
</evidence>
<dbReference type="GO" id="GO:0016020">
    <property type="term" value="C:membrane"/>
    <property type="evidence" value="ECO:0007669"/>
    <property type="project" value="UniProtKB-SubCell"/>
</dbReference>
<dbReference type="GO" id="GO:0030288">
    <property type="term" value="C:outer membrane-bounded periplasmic space"/>
    <property type="evidence" value="ECO:0007669"/>
    <property type="project" value="TreeGrafter"/>
</dbReference>
<dbReference type="GO" id="GO:0071555">
    <property type="term" value="P:cell wall organization"/>
    <property type="evidence" value="ECO:0007669"/>
    <property type="project" value="UniProtKB-KW"/>
</dbReference>
<dbReference type="InterPro" id="IPR001460">
    <property type="entry name" value="PCN-bd_Tpept"/>
</dbReference>
<feature type="non-terminal residue" evidence="12">
    <location>
        <position position="1"/>
    </location>
</feature>
<evidence type="ECO:0000256" key="3">
    <source>
        <dbReference type="ARBA" id="ARBA00022676"/>
    </source>
</evidence>
<feature type="domain" description="Penicillin-binding protein transpeptidase" evidence="11">
    <location>
        <begin position="39"/>
        <end position="91"/>
    </location>
</feature>
<comment type="caution">
    <text evidence="12">The sequence shown here is derived from an EMBL/GenBank/DDBJ whole genome shotgun (WGS) entry which is preliminary data.</text>
</comment>
<evidence type="ECO:0000256" key="8">
    <source>
        <dbReference type="ARBA" id="ARBA00023316"/>
    </source>
</evidence>
<evidence type="ECO:0000256" key="4">
    <source>
        <dbReference type="ARBA" id="ARBA00022679"/>
    </source>
</evidence>
<dbReference type="PANTHER" id="PTHR32282">
    <property type="entry name" value="BINDING PROTEIN TRANSPEPTIDASE, PUTATIVE-RELATED"/>
    <property type="match status" value="1"/>
</dbReference>
<gene>
    <name evidence="12" type="ORF">CUN48_16495</name>
</gene>
<dbReference type="Pfam" id="PF00905">
    <property type="entry name" value="Transpeptidase"/>
    <property type="match status" value="1"/>
</dbReference>
<evidence type="ECO:0000256" key="7">
    <source>
        <dbReference type="ARBA" id="ARBA00023136"/>
    </source>
</evidence>
<accession>A0A2M8Q7Y9</accession>
<keyword evidence="5" id="KW-0133">Cell shape</keyword>
<proteinExistence type="predicted"/>
<sequence>DLQRQAEAAVRRRLAQLTCQGERACDDPAARTRRVDNAAAVVLDSATGEILTMVGSPDYFSAQIAGNVNAALVKRQPGSAIKPFTYAAALDPAWSRRAGRPPLTAASILADLPKTFTVKNADGSFAPYRPQNYDRMWHGPVSVRDALANSYNLPAVEVLERIGVETLRQLAGQAGI</sequence>
<protein>
    <recommendedName>
        <fullName evidence="9">peptidoglycan glycosyltransferase</fullName>
        <ecNumber evidence="9">2.4.99.28</ecNumber>
    </recommendedName>
</protein>
<dbReference type="InterPro" id="IPR012338">
    <property type="entry name" value="Beta-lactam/transpept-like"/>
</dbReference>
<dbReference type="InterPro" id="IPR050396">
    <property type="entry name" value="Glycosyltr_51/Transpeptidase"/>
</dbReference>
<dbReference type="GO" id="GO:0008658">
    <property type="term" value="F:penicillin binding"/>
    <property type="evidence" value="ECO:0007669"/>
    <property type="project" value="InterPro"/>
</dbReference>
<dbReference type="PANTHER" id="PTHR32282:SF11">
    <property type="entry name" value="PENICILLIN-BINDING PROTEIN 1B"/>
    <property type="match status" value="1"/>
</dbReference>
<dbReference type="EMBL" id="PGTN01000645">
    <property type="protein sequence ID" value="PJF45908.1"/>
    <property type="molecule type" value="Genomic_DNA"/>
</dbReference>
<keyword evidence="2" id="KW-1003">Cell membrane</keyword>
<keyword evidence="3" id="KW-0328">Glycosyltransferase</keyword>
<evidence type="ECO:0000256" key="10">
    <source>
        <dbReference type="ARBA" id="ARBA00049902"/>
    </source>
</evidence>
<evidence type="ECO:0000313" key="12">
    <source>
        <dbReference type="EMBL" id="PJF45908.1"/>
    </source>
</evidence>
<evidence type="ECO:0000259" key="11">
    <source>
        <dbReference type="Pfam" id="PF00905"/>
    </source>
</evidence>
<dbReference type="Gene3D" id="3.40.710.10">
    <property type="entry name" value="DD-peptidase/beta-lactamase superfamily"/>
    <property type="match status" value="1"/>
</dbReference>